<keyword evidence="2 5" id="KW-0547">Nucleotide-binding</keyword>
<evidence type="ECO:0000256" key="4">
    <source>
        <dbReference type="ARBA" id="ARBA00048819"/>
    </source>
</evidence>
<comment type="caution">
    <text evidence="6">The sequence shown here is derived from an EMBL/GenBank/DDBJ whole genome shotgun (WGS) entry which is preliminary data.</text>
</comment>
<dbReference type="InterPro" id="IPR050141">
    <property type="entry name" value="GCL_type2/YbdK_subfam"/>
</dbReference>
<dbReference type="GO" id="GO:0016874">
    <property type="term" value="F:ligase activity"/>
    <property type="evidence" value="ECO:0007669"/>
    <property type="project" value="UniProtKB-KW"/>
</dbReference>
<keyword evidence="3 5" id="KW-0067">ATP-binding</keyword>
<evidence type="ECO:0000256" key="2">
    <source>
        <dbReference type="ARBA" id="ARBA00022741"/>
    </source>
</evidence>
<protein>
    <recommendedName>
        <fullName evidence="5">Putative glutamate--cysteine ligase 2</fullName>
        <ecNumber evidence="5">6.3.2.2</ecNumber>
    </recommendedName>
    <alternativeName>
        <fullName evidence="5">Gamma-glutamylcysteine synthetase 2</fullName>
        <shortName evidence="5">GCS 2</shortName>
        <shortName evidence="5">Gamma-GCS 2</shortName>
    </alternativeName>
</protein>
<dbReference type="SUPFAM" id="SSF55931">
    <property type="entry name" value="Glutamine synthetase/guanido kinase"/>
    <property type="match status" value="1"/>
</dbReference>
<keyword evidence="1 5" id="KW-0436">Ligase</keyword>
<dbReference type="InterPro" id="IPR011793">
    <property type="entry name" value="YbdK"/>
</dbReference>
<comment type="similarity">
    <text evidence="5">Belongs to the glutamate--cysteine ligase type 2 family. YbdK subfamily.</text>
</comment>
<dbReference type="NCBIfam" id="TIGR02050">
    <property type="entry name" value="gshA_cyan_rel"/>
    <property type="match status" value="1"/>
</dbReference>
<comment type="function">
    <text evidence="5">ATP-dependent carboxylate-amine ligase which exhibits weak glutamate--cysteine ligase activity.</text>
</comment>
<evidence type="ECO:0000256" key="5">
    <source>
        <dbReference type="HAMAP-Rule" id="MF_01609"/>
    </source>
</evidence>
<gene>
    <name evidence="6" type="ORF">GCM10010302_62810</name>
</gene>
<dbReference type="EMBL" id="BAAABV010000024">
    <property type="protein sequence ID" value="GAA0315054.1"/>
    <property type="molecule type" value="Genomic_DNA"/>
</dbReference>
<reference evidence="6 7" key="1">
    <citation type="journal article" date="2019" name="Int. J. Syst. Evol. Microbiol.">
        <title>The Global Catalogue of Microorganisms (GCM) 10K type strain sequencing project: providing services to taxonomists for standard genome sequencing and annotation.</title>
        <authorList>
            <consortium name="The Broad Institute Genomics Platform"/>
            <consortium name="The Broad Institute Genome Sequencing Center for Infectious Disease"/>
            <person name="Wu L."/>
            <person name="Ma J."/>
        </authorList>
    </citation>
    <scope>NUCLEOTIDE SEQUENCE [LARGE SCALE GENOMIC DNA]</scope>
    <source>
        <strain evidence="6 7">JCM 4505</strain>
    </source>
</reference>
<evidence type="ECO:0000313" key="7">
    <source>
        <dbReference type="Proteomes" id="UP001501867"/>
    </source>
</evidence>
<dbReference type="Gene3D" id="3.30.590.20">
    <property type="match status" value="1"/>
</dbReference>
<dbReference type="Pfam" id="PF04107">
    <property type="entry name" value="GCS2"/>
    <property type="match status" value="1"/>
</dbReference>
<proteinExistence type="inferred from homology"/>
<dbReference type="InterPro" id="IPR006336">
    <property type="entry name" value="GCS2"/>
</dbReference>
<accession>A0ABN0VRK3</accession>
<sequence length="366" mass="40229">MRTLTMGVEEEFLLVDRASRRPAERAPDVIAAAAVELGEQVQSEFYNAQVEVCTRPVSDTAGLRAELARLRRTAVAAAGEHGCRLVATGTPALPPDRPLTVTDCDRYRRMARAFAPLVGRYDGLVCGCHVHLGTMDRATALDLSHRMRPWLPVLQSLTGNSPFTLGRDTGFDSWRFKQFARWPTVGPAPVMREAQYEAYVGALVKDRILMDRRMLYWYARPSEHVPTLEIRVADTNADLDTVVLLAALIRGLAQSLLVEDEHHRPPPEVSDRRLRAAHELAAANGLDGWGLDPGTGERLPAGTLVDRLLARATPGLEANGDLGLAQELLRRLRHEGSGAARQRAVLHRHGRLTEVVDSLADTTASV</sequence>
<name>A0ABN0VRK3_9ACTN</name>
<dbReference type="HAMAP" id="MF_01609">
    <property type="entry name" value="Glu_cys_ligase_2"/>
    <property type="match status" value="1"/>
</dbReference>
<organism evidence="6 7">
    <name type="scientific">Streptomyces polychromogenes</name>
    <dbReference type="NCBI Taxonomy" id="67342"/>
    <lineage>
        <taxon>Bacteria</taxon>
        <taxon>Bacillati</taxon>
        <taxon>Actinomycetota</taxon>
        <taxon>Actinomycetes</taxon>
        <taxon>Kitasatosporales</taxon>
        <taxon>Streptomycetaceae</taxon>
        <taxon>Streptomyces</taxon>
    </lineage>
</organism>
<evidence type="ECO:0000256" key="3">
    <source>
        <dbReference type="ARBA" id="ARBA00022840"/>
    </source>
</evidence>
<dbReference type="PANTHER" id="PTHR36510">
    <property type="entry name" value="GLUTAMATE--CYSTEINE LIGASE 2-RELATED"/>
    <property type="match status" value="1"/>
</dbReference>
<dbReference type="EC" id="6.3.2.2" evidence="5"/>
<dbReference type="NCBIfam" id="NF010041">
    <property type="entry name" value="PRK13517.1-1"/>
    <property type="match status" value="1"/>
</dbReference>
<evidence type="ECO:0000313" key="6">
    <source>
        <dbReference type="EMBL" id="GAA0315054.1"/>
    </source>
</evidence>
<dbReference type="Proteomes" id="UP001501867">
    <property type="component" value="Unassembled WGS sequence"/>
</dbReference>
<comment type="catalytic activity">
    <reaction evidence="4 5">
        <text>L-cysteine + L-glutamate + ATP = gamma-L-glutamyl-L-cysteine + ADP + phosphate + H(+)</text>
        <dbReference type="Rhea" id="RHEA:13285"/>
        <dbReference type="ChEBI" id="CHEBI:15378"/>
        <dbReference type="ChEBI" id="CHEBI:29985"/>
        <dbReference type="ChEBI" id="CHEBI:30616"/>
        <dbReference type="ChEBI" id="CHEBI:35235"/>
        <dbReference type="ChEBI" id="CHEBI:43474"/>
        <dbReference type="ChEBI" id="CHEBI:58173"/>
        <dbReference type="ChEBI" id="CHEBI:456216"/>
        <dbReference type="EC" id="6.3.2.2"/>
    </reaction>
</comment>
<dbReference type="PANTHER" id="PTHR36510:SF1">
    <property type="entry name" value="GLUTAMATE--CYSTEINE LIGASE 2-RELATED"/>
    <property type="match status" value="1"/>
</dbReference>
<dbReference type="RefSeq" id="WP_344166627.1">
    <property type="nucleotide sequence ID" value="NZ_BAAABV010000024.1"/>
</dbReference>
<dbReference type="InterPro" id="IPR014746">
    <property type="entry name" value="Gln_synth/guanido_kin_cat_dom"/>
</dbReference>
<keyword evidence="7" id="KW-1185">Reference proteome</keyword>
<evidence type="ECO:0000256" key="1">
    <source>
        <dbReference type="ARBA" id="ARBA00022598"/>
    </source>
</evidence>